<organism evidence="2 3">
    <name type="scientific">Crotalaria pallida</name>
    <name type="common">Smooth rattlebox</name>
    <name type="synonym">Crotalaria striata</name>
    <dbReference type="NCBI Taxonomy" id="3830"/>
    <lineage>
        <taxon>Eukaryota</taxon>
        <taxon>Viridiplantae</taxon>
        <taxon>Streptophyta</taxon>
        <taxon>Embryophyta</taxon>
        <taxon>Tracheophyta</taxon>
        <taxon>Spermatophyta</taxon>
        <taxon>Magnoliopsida</taxon>
        <taxon>eudicotyledons</taxon>
        <taxon>Gunneridae</taxon>
        <taxon>Pentapetalae</taxon>
        <taxon>rosids</taxon>
        <taxon>fabids</taxon>
        <taxon>Fabales</taxon>
        <taxon>Fabaceae</taxon>
        <taxon>Papilionoideae</taxon>
        <taxon>50 kb inversion clade</taxon>
        <taxon>genistoids sensu lato</taxon>
        <taxon>core genistoids</taxon>
        <taxon>Crotalarieae</taxon>
        <taxon>Crotalaria</taxon>
    </lineage>
</organism>
<keyword evidence="3" id="KW-1185">Reference proteome</keyword>
<dbReference type="AlphaFoldDB" id="A0AAN9HY47"/>
<dbReference type="EMBL" id="JAYWIO010000007">
    <property type="protein sequence ID" value="KAK7252054.1"/>
    <property type="molecule type" value="Genomic_DNA"/>
</dbReference>
<reference evidence="2 3" key="1">
    <citation type="submission" date="2024-01" db="EMBL/GenBank/DDBJ databases">
        <title>The genomes of 5 underutilized Papilionoideae crops provide insights into root nodulation and disease resistanc.</title>
        <authorList>
            <person name="Yuan L."/>
        </authorList>
    </citation>
    <scope>NUCLEOTIDE SEQUENCE [LARGE SCALE GENOMIC DNA]</scope>
    <source>
        <strain evidence="2">ZHUSHIDOU_FW_LH</strain>
        <tissue evidence="2">Leaf</tissue>
    </source>
</reference>
<proteinExistence type="predicted"/>
<keyword evidence="1" id="KW-0812">Transmembrane</keyword>
<sequence length="83" mass="9553">MLLISQKWEQYVALILWQPMQQILQYNPIPPPFTHLSFLPSSLLLHSLLFSSLLSSSLVIVILHIHSFINLPLLPLPQFNEPP</sequence>
<comment type="caution">
    <text evidence="2">The sequence shown here is derived from an EMBL/GenBank/DDBJ whole genome shotgun (WGS) entry which is preliminary data.</text>
</comment>
<evidence type="ECO:0000313" key="2">
    <source>
        <dbReference type="EMBL" id="KAK7252054.1"/>
    </source>
</evidence>
<evidence type="ECO:0000313" key="3">
    <source>
        <dbReference type="Proteomes" id="UP001372338"/>
    </source>
</evidence>
<protein>
    <submittedName>
        <fullName evidence="2">Uncharacterized protein</fullName>
    </submittedName>
</protein>
<evidence type="ECO:0000256" key="1">
    <source>
        <dbReference type="SAM" id="Phobius"/>
    </source>
</evidence>
<keyword evidence="1" id="KW-1133">Transmembrane helix</keyword>
<name>A0AAN9HY47_CROPI</name>
<dbReference type="Proteomes" id="UP001372338">
    <property type="component" value="Unassembled WGS sequence"/>
</dbReference>
<keyword evidence="1" id="KW-0472">Membrane</keyword>
<accession>A0AAN9HY47</accession>
<gene>
    <name evidence="2" type="ORF">RIF29_35759</name>
</gene>
<feature type="transmembrane region" description="Helical" evidence="1">
    <location>
        <begin position="43"/>
        <end position="65"/>
    </location>
</feature>